<comment type="subcellular location">
    <subcellularLocation>
        <location evidence="1">Cell membrane</location>
        <topology evidence="1">Multi-pass membrane protein</topology>
    </subcellularLocation>
</comment>
<feature type="transmembrane region" description="Helical" evidence="6">
    <location>
        <begin position="739"/>
        <end position="763"/>
    </location>
</feature>
<comment type="caution">
    <text evidence="8">The sequence shown here is derived from an EMBL/GenBank/DDBJ whole genome shotgun (WGS) entry which is preliminary data.</text>
</comment>
<feature type="transmembrane region" description="Helical" evidence="6">
    <location>
        <begin position="16"/>
        <end position="36"/>
    </location>
</feature>
<keyword evidence="2" id="KW-1003">Cell membrane</keyword>
<dbReference type="PANTHER" id="PTHR30287:SF1">
    <property type="entry name" value="INNER MEMBRANE PROTEIN"/>
    <property type="match status" value="1"/>
</dbReference>
<dbReference type="EMBL" id="RJUK01000001">
    <property type="protein sequence ID" value="ROQ19901.1"/>
    <property type="molecule type" value="Genomic_DNA"/>
</dbReference>
<sequence>MLAARLLWRNWRSGEVRLLSIALVMAVMVVSAIAIFTDRLEATLVQQSNNLLGADRVVRASQPHDPAWAEEADERDLQQSRLVEFSSMVYRGDEMHLASIKAVDEGYPLRGVVETTDQPWTTKPPEEATGIPAPGEAWVDARMLPLLGIELGDTFGIGEAELVASRVLVRQPDGASSIFMTGGRVLMNLQDLPATRVVQPGSRVSYQWLLAADRPADLEGFLTWLEPQLTDHYRVVDIESSQRNLARTLDRGKQFLLLAAVVGVLLAGVAIGLAARQFADRHVDQVALMKSLGAGSQRIRNLYFGQLLLLSLVASVIGVGLGEGFQQVVAYGLSSFFALNLAQPGWLAYVLSVLSGLVCLMFFALPALWFLPKVPPLKILRRELSVDKVQVWTQVVLALLAVVLLVVLFSRDWALAASVVAALLVVVVVTAILGFGLLHLSRKLTTGASSVWRLAVANLQRRRGHSLVQMVIFSVAIMLLITLTVVRTSLIQDWQAQLPEDAPNHFLVNVAPEDVEPVQTMLDRESVDRQPLYPMVRGRLTHINEQEKSRERLNREANLTWTDTLAEDNEVVAGQWWDQWSGGELPGVSVEQELAGELGIELGDILRFSIGGLTLEAEVASLRTLDWRSMNPNFFFIFEPGALDGFSATYITSAYVPASQKTLINDLMREYPTILLIELDRVFEQIRSIVTQVTKGIQLVLVLTVIGGILVLLAAVTTSLDARKQEAGLLRALGSPRRLVVGSVWAEFSILGGLSGLIAVLGSEALLMSLQHFVLEIPIRPHYLFWVLGPILGAAFVGLLGALSCRSVVTTPPAVVLREAA</sequence>
<keyword evidence="9" id="KW-1185">Reference proteome</keyword>
<evidence type="ECO:0000313" key="9">
    <source>
        <dbReference type="Proteomes" id="UP000273643"/>
    </source>
</evidence>
<feature type="transmembrane region" description="Helical" evidence="6">
    <location>
        <begin position="696"/>
        <end position="718"/>
    </location>
</feature>
<accession>A0A3N1NWP7</accession>
<feature type="transmembrane region" description="Helical" evidence="6">
    <location>
        <begin position="255"/>
        <end position="275"/>
    </location>
</feature>
<feature type="transmembrane region" description="Helical" evidence="6">
    <location>
        <begin position="415"/>
        <end position="438"/>
    </location>
</feature>
<dbReference type="Pfam" id="PF02687">
    <property type="entry name" value="FtsX"/>
    <property type="match status" value="2"/>
</dbReference>
<evidence type="ECO:0000256" key="3">
    <source>
        <dbReference type="ARBA" id="ARBA00022692"/>
    </source>
</evidence>
<dbReference type="PANTHER" id="PTHR30287">
    <property type="entry name" value="MEMBRANE COMPONENT OF PREDICTED ABC SUPERFAMILY METABOLITE UPTAKE TRANSPORTER"/>
    <property type="match status" value="1"/>
</dbReference>
<protein>
    <submittedName>
        <fullName evidence="8">Putative ABC transport system permease protein</fullName>
    </submittedName>
</protein>
<keyword evidence="4 6" id="KW-1133">Transmembrane helix</keyword>
<gene>
    <name evidence="8" type="ORF">EDC38_0492</name>
</gene>
<dbReference type="Proteomes" id="UP000273643">
    <property type="component" value="Unassembled WGS sequence"/>
</dbReference>
<evidence type="ECO:0000313" key="8">
    <source>
        <dbReference type="EMBL" id="ROQ19901.1"/>
    </source>
</evidence>
<evidence type="ECO:0000256" key="6">
    <source>
        <dbReference type="SAM" id="Phobius"/>
    </source>
</evidence>
<keyword evidence="5 6" id="KW-0472">Membrane</keyword>
<evidence type="ECO:0000259" key="7">
    <source>
        <dbReference type="Pfam" id="PF02687"/>
    </source>
</evidence>
<evidence type="ECO:0000256" key="5">
    <source>
        <dbReference type="ARBA" id="ARBA00023136"/>
    </source>
</evidence>
<feature type="transmembrane region" description="Helical" evidence="6">
    <location>
        <begin position="783"/>
        <end position="803"/>
    </location>
</feature>
<dbReference type="InterPro" id="IPR003838">
    <property type="entry name" value="ABC3_permease_C"/>
</dbReference>
<feature type="domain" description="ABC3 transporter permease C-terminal" evidence="7">
    <location>
        <begin position="700"/>
        <end position="813"/>
    </location>
</feature>
<feature type="domain" description="ABC3 transporter permease C-terminal" evidence="7">
    <location>
        <begin position="258"/>
        <end position="371"/>
    </location>
</feature>
<dbReference type="InterPro" id="IPR038766">
    <property type="entry name" value="Membrane_comp_ABC_pdt"/>
</dbReference>
<feature type="transmembrane region" description="Helical" evidence="6">
    <location>
        <begin position="391"/>
        <end position="409"/>
    </location>
</feature>
<feature type="transmembrane region" description="Helical" evidence="6">
    <location>
        <begin position="346"/>
        <end position="371"/>
    </location>
</feature>
<dbReference type="GO" id="GO:0005886">
    <property type="term" value="C:plasma membrane"/>
    <property type="evidence" value="ECO:0007669"/>
    <property type="project" value="UniProtKB-SubCell"/>
</dbReference>
<keyword evidence="3 6" id="KW-0812">Transmembrane</keyword>
<feature type="transmembrane region" description="Helical" evidence="6">
    <location>
        <begin position="467"/>
        <end position="486"/>
    </location>
</feature>
<evidence type="ECO:0000256" key="1">
    <source>
        <dbReference type="ARBA" id="ARBA00004651"/>
    </source>
</evidence>
<evidence type="ECO:0000256" key="4">
    <source>
        <dbReference type="ARBA" id="ARBA00022989"/>
    </source>
</evidence>
<name>A0A3N1NWP7_9GAMM</name>
<dbReference type="RefSeq" id="WP_123637178.1">
    <property type="nucleotide sequence ID" value="NZ_RJUK01000001.1"/>
</dbReference>
<feature type="transmembrane region" description="Helical" evidence="6">
    <location>
        <begin position="307"/>
        <end position="326"/>
    </location>
</feature>
<dbReference type="OrthoDB" id="5292592at2"/>
<proteinExistence type="predicted"/>
<dbReference type="AlphaFoldDB" id="A0A3N1NWP7"/>
<reference evidence="8 9" key="1">
    <citation type="submission" date="2018-11" db="EMBL/GenBank/DDBJ databases">
        <title>Genomic Encyclopedia of Type Strains, Phase IV (KMG-IV): sequencing the most valuable type-strain genomes for metagenomic binning, comparative biology and taxonomic classification.</title>
        <authorList>
            <person name="Goeker M."/>
        </authorList>
    </citation>
    <scope>NUCLEOTIDE SEQUENCE [LARGE SCALE GENOMIC DNA]</scope>
    <source>
        <strain evidence="8 9">DSM 16974</strain>
    </source>
</reference>
<organism evidence="8 9">
    <name type="scientific">Marinimicrobium koreense</name>
    <dbReference type="NCBI Taxonomy" id="306545"/>
    <lineage>
        <taxon>Bacteria</taxon>
        <taxon>Pseudomonadati</taxon>
        <taxon>Pseudomonadota</taxon>
        <taxon>Gammaproteobacteria</taxon>
        <taxon>Cellvibrionales</taxon>
        <taxon>Cellvibrionaceae</taxon>
        <taxon>Marinimicrobium</taxon>
    </lineage>
</organism>
<evidence type="ECO:0000256" key="2">
    <source>
        <dbReference type="ARBA" id="ARBA00022475"/>
    </source>
</evidence>